<name>A0ABX2A3Z6_9MICO</name>
<comment type="caution">
    <text evidence="2">The sequence shown here is derived from an EMBL/GenBank/DDBJ whole genome shotgun (WGS) entry which is preliminary data.</text>
</comment>
<dbReference type="RefSeq" id="WP_171783665.1">
    <property type="nucleotide sequence ID" value="NZ_BAAAML010000006.1"/>
</dbReference>
<organism evidence="2 3">
    <name type="scientific">Isoptericola halotolerans</name>
    <dbReference type="NCBI Taxonomy" id="300560"/>
    <lineage>
        <taxon>Bacteria</taxon>
        <taxon>Bacillati</taxon>
        <taxon>Actinomycetota</taxon>
        <taxon>Actinomycetes</taxon>
        <taxon>Micrococcales</taxon>
        <taxon>Promicromonosporaceae</taxon>
        <taxon>Isoptericola</taxon>
    </lineage>
</organism>
<feature type="transmembrane region" description="Helical" evidence="1">
    <location>
        <begin position="18"/>
        <end position="36"/>
    </location>
</feature>
<proteinExistence type="predicted"/>
<evidence type="ECO:0000313" key="3">
    <source>
        <dbReference type="Proteomes" id="UP000757540"/>
    </source>
</evidence>
<dbReference type="EMBL" id="JABEZU010000002">
    <property type="protein sequence ID" value="NOV97455.1"/>
    <property type="molecule type" value="Genomic_DNA"/>
</dbReference>
<reference evidence="2 3" key="1">
    <citation type="submission" date="2020-05" db="EMBL/GenBank/DDBJ databases">
        <title>Genomic Encyclopedia of Type Strains, Phase III (KMG-III): the genomes of soil and plant-associated and newly described type strains.</title>
        <authorList>
            <person name="Whitman W."/>
        </authorList>
    </citation>
    <scope>NUCLEOTIDE SEQUENCE [LARGE SCALE GENOMIC DNA]</scope>
    <source>
        <strain evidence="2 3">KCTC 19046</strain>
    </source>
</reference>
<accession>A0ABX2A3Z6</accession>
<keyword evidence="1" id="KW-0812">Transmembrane</keyword>
<evidence type="ECO:0000256" key="1">
    <source>
        <dbReference type="SAM" id="Phobius"/>
    </source>
</evidence>
<gene>
    <name evidence="2" type="ORF">HDG69_002030</name>
</gene>
<dbReference type="Proteomes" id="UP000757540">
    <property type="component" value="Unassembled WGS sequence"/>
</dbReference>
<sequence length="240" mass="27676">MSSTIVGPVDGFWDFLGSYWWLVFPLSGIVGGWVKGAQKWDERRRRDKIELYRLKHAGRLATAEAEEALSSEIERTVAEHDRTDRRWLDYELDAVKTLEYPVITDMREQVTVDFHRARREAEGLRPDDLDELRDRRRLDRYRAAVREYQLTFDIAEREAKRRLASDFTPEERHALDRAKKLLALADDAGASHAERQAAYRRATKELEGILVLPDAATEAIEQRIAGELGPASRRGEPTTD</sequence>
<keyword evidence="1" id="KW-0472">Membrane</keyword>
<keyword evidence="1" id="KW-1133">Transmembrane helix</keyword>
<evidence type="ECO:0000313" key="2">
    <source>
        <dbReference type="EMBL" id="NOV97455.1"/>
    </source>
</evidence>
<keyword evidence="3" id="KW-1185">Reference proteome</keyword>
<protein>
    <submittedName>
        <fullName evidence="2">Uncharacterized protein</fullName>
    </submittedName>
</protein>